<sequence length="825" mass="93429">MPWLREFVITSDSLGGLSERSRSYLRNGCERIKAFLMATEEVDVRNVHVTEPGGDRSVCQFLEVLSTQRMHDRNEHFVFGNRMFEKNSVVTLQGDPRICKDGMQKNVRFVGDSPHQSLGIIQLDAKKSAFFPATSVIDFVGLFINSNPNQIENDFSRAGTVRMINKQIKGLCVHTTHLAENQMSFCASGLTDRSAGDLTFMMEDQEVNIVYYYEQKYNRHLRFPRLPCVIHRRGNRESFFPMEVLHIIGGQRVPLDKQTPKLAEQMLRKCQVLPIDLPRGIETQLDMGMIQNANPFFRAHEVRVETSMMQAEAQQLYPPALTFSGPNEQIEPNVRGVLDFRLADRGKPLARRYTVPCEFPRIWALVIVQNAVRKEKCKEFCENLIGCAQARGVQMGMPPRVDHLDDTSLEKVREQFSFYSKNRCQFVLFIAFGKESAHPGDVHHVFKLQEIEHGVLTQHVTPKIVDKATGHQGAIMVLDNIMLKMNLKMGGVNYDICAAQAFKQVNGLRHDIVSEQWLGGKRMFFGLDLSHAPPQTLFERNTGKTPAIPTIVGMAYTIASKHMLKLNGTYWMQQPRVTTVQMTSPMVEAVKEALTTFIGLNGFFPEHIFVFRGGASEGEYKKVAYWEGGAFETAFAELIKERKMVKRPFLTLIVCQRNSNYRIIPKNVQQGGRAPEQNCQPGTVLDRKAMHSSLTEFLLVGHRTIQGTAQPLRCTVVVDTATPRVKLSELEQISYALCYQHGICCSPTSVPGFVYSAGDLATRGRNNWRTSTGDGDHIQQFDLPPIGQPDDVRAAVQTQLDEQRAQYFMKVTEELRPTIPTKFWA</sequence>
<dbReference type="SUPFAM" id="SSF101690">
    <property type="entry name" value="PAZ domain"/>
    <property type="match status" value="1"/>
</dbReference>
<dbReference type="Proteomes" id="UP000050741">
    <property type="component" value="Unassembled WGS sequence"/>
</dbReference>
<dbReference type="PANTHER" id="PTHR22891">
    <property type="entry name" value="EUKARYOTIC TRANSLATION INITIATION FACTOR 2C"/>
    <property type="match status" value="1"/>
</dbReference>
<dbReference type="SMART" id="SM00949">
    <property type="entry name" value="PAZ"/>
    <property type="match status" value="1"/>
</dbReference>
<dbReference type="PROSITE" id="PS50822">
    <property type="entry name" value="PIWI"/>
    <property type="match status" value="1"/>
</dbReference>
<dbReference type="Pfam" id="PF02170">
    <property type="entry name" value="PAZ"/>
    <property type="match status" value="1"/>
</dbReference>
<evidence type="ECO:0000313" key="5">
    <source>
        <dbReference type="WBParaSite" id="GPLIN_000080500"/>
    </source>
</evidence>
<reference evidence="5" key="2">
    <citation type="submission" date="2016-06" db="UniProtKB">
        <authorList>
            <consortium name="WormBaseParasite"/>
        </authorList>
    </citation>
    <scope>IDENTIFICATION</scope>
</reference>
<dbReference type="GO" id="GO:0003723">
    <property type="term" value="F:RNA binding"/>
    <property type="evidence" value="ECO:0007669"/>
    <property type="project" value="InterPro"/>
</dbReference>
<comment type="similarity">
    <text evidence="1">Belongs to the argonaute family.</text>
</comment>
<dbReference type="InterPro" id="IPR036085">
    <property type="entry name" value="PAZ_dom_sf"/>
</dbReference>
<dbReference type="CDD" id="cd02846">
    <property type="entry name" value="PAZ_argonaute_like"/>
    <property type="match status" value="1"/>
</dbReference>
<dbReference type="SUPFAM" id="SSF53098">
    <property type="entry name" value="Ribonuclease H-like"/>
    <property type="match status" value="1"/>
</dbReference>
<dbReference type="AlphaFoldDB" id="A0A183BJM6"/>
<proteinExistence type="inferred from homology"/>
<keyword evidence="4" id="KW-1185">Reference proteome</keyword>
<evidence type="ECO:0000256" key="1">
    <source>
        <dbReference type="RuleBase" id="RU361178"/>
    </source>
</evidence>
<dbReference type="Pfam" id="PF02171">
    <property type="entry name" value="Piwi"/>
    <property type="match status" value="1"/>
</dbReference>
<dbReference type="Gene3D" id="2.170.260.10">
    <property type="entry name" value="paz domain"/>
    <property type="match status" value="1"/>
</dbReference>
<feature type="domain" description="PAZ" evidence="2">
    <location>
        <begin position="139"/>
        <end position="249"/>
    </location>
</feature>
<name>A0A183BJM6_GLOPA</name>
<feature type="domain" description="Piwi" evidence="3">
    <location>
        <begin position="427"/>
        <end position="769"/>
    </location>
</feature>
<dbReference type="SMART" id="SM00950">
    <property type="entry name" value="Piwi"/>
    <property type="match status" value="1"/>
</dbReference>
<reference evidence="4" key="1">
    <citation type="submission" date="2014-05" db="EMBL/GenBank/DDBJ databases">
        <title>The genome and life-stage specific transcriptomes of Globodera pallida elucidate key aspects of plant parasitism by a cyst nematode.</title>
        <authorList>
            <person name="Cotton J.A."/>
            <person name="Lilley C.J."/>
            <person name="Jones L.M."/>
            <person name="Kikuchi T."/>
            <person name="Reid A.J."/>
            <person name="Thorpe P."/>
            <person name="Tsai I.J."/>
            <person name="Beasley H."/>
            <person name="Blok V."/>
            <person name="Cock P.J.A."/>
            <person name="Van den Akker S.E."/>
            <person name="Holroyd N."/>
            <person name="Hunt M."/>
            <person name="Mantelin S."/>
            <person name="Naghra H."/>
            <person name="Pain A."/>
            <person name="Palomares-Rius J.E."/>
            <person name="Zarowiecki M."/>
            <person name="Berriman M."/>
            <person name="Jones J.T."/>
            <person name="Urwin P.E."/>
        </authorList>
    </citation>
    <scope>NUCLEOTIDE SEQUENCE [LARGE SCALE GENOMIC DNA]</scope>
    <source>
        <strain evidence="4">Lindley</strain>
    </source>
</reference>
<evidence type="ECO:0000259" key="2">
    <source>
        <dbReference type="PROSITE" id="PS50821"/>
    </source>
</evidence>
<dbReference type="WBParaSite" id="GPLIN_000080500">
    <property type="protein sequence ID" value="GPLIN_000080500"/>
    <property type="gene ID" value="GPLIN_000080500"/>
</dbReference>
<organism evidence="4 5">
    <name type="scientific">Globodera pallida</name>
    <name type="common">Potato cyst nematode worm</name>
    <name type="synonym">Heterodera pallida</name>
    <dbReference type="NCBI Taxonomy" id="36090"/>
    <lineage>
        <taxon>Eukaryota</taxon>
        <taxon>Metazoa</taxon>
        <taxon>Ecdysozoa</taxon>
        <taxon>Nematoda</taxon>
        <taxon>Chromadorea</taxon>
        <taxon>Rhabditida</taxon>
        <taxon>Tylenchina</taxon>
        <taxon>Tylenchomorpha</taxon>
        <taxon>Tylenchoidea</taxon>
        <taxon>Heteroderidae</taxon>
        <taxon>Heteroderinae</taxon>
        <taxon>Globodera</taxon>
    </lineage>
</organism>
<dbReference type="Gene3D" id="3.40.50.2300">
    <property type="match status" value="1"/>
</dbReference>
<dbReference type="PROSITE" id="PS50821">
    <property type="entry name" value="PAZ"/>
    <property type="match status" value="1"/>
</dbReference>
<dbReference type="Gene3D" id="3.30.420.10">
    <property type="entry name" value="Ribonuclease H-like superfamily/Ribonuclease H"/>
    <property type="match status" value="1"/>
</dbReference>
<dbReference type="InterPro" id="IPR003165">
    <property type="entry name" value="Piwi"/>
</dbReference>
<dbReference type="InterPro" id="IPR003100">
    <property type="entry name" value="PAZ_dom"/>
</dbReference>
<protein>
    <submittedName>
        <fullName evidence="5">PAZ domain-containing protein</fullName>
    </submittedName>
</protein>
<evidence type="ECO:0000313" key="4">
    <source>
        <dbReference type="Proteomes" id="UP000050741"/>
    </source>
</evidence>
<dbReference type="InterPro" id="IPR012337">
    <property type="entry name" value="RNaseH-like_sf"/>
</dbReference>
<accession>A0A183BJM6</accession>
<evidence type="ECO:0000259" key="3">
    <source>
        <dbReference type="PROSITE" id="PS50822"/>
    </source>
</evidence>
<dbReference type="InterPro" id="IPR036397">
    <property type="entry name" value="RNaseH_sf"/>
</dbReference>